<dbReference type="KEGG" id="pti:PHATRDRAFT_54460"/>
<evidence type="ECO:0000259" key="5">
    <source>
        <dbReference type="SMART" id="SM00985"/>
    </source>
</evidence>
<dbReference type="GO" id="GO:0006974">
    <property type="term" value="P:DNA damage response"/>
    <property type="evidence" value="ECO:0007669"/>
    <property type="project" value="TreeGrafter"/>
</dbReference>
<dbReference type="SMART" id="SM00985">
    <property type="entry name" value="UBA_e1_C"/>
    <property type="match status" value="1"/>
</dbReference>
<dbReference type="Pfam" id="PF10585">
    <property type="entry name" value="UBA_E1_SCCH"/>
    <property type="match status" value="1"/>
</dbReference>
<feature type="chain" id="PRO_5002852814" evidence="4">
    <location>
        <begin position="24"/>
        <end position="1108"/>
    </location>
</feature>
<dbReference type="GO" id="GO:0006511">
    <property type="term" value="P:ubiquitin-dependent protein catabolic process"/>
    <property type="evidence" value="ECO:0007669"/>
    <property type="project" value="TreeGrafter"/>
</dbReference>
<dbReference type="Pfam" id="PF00899">
    <property type="entry name" value="ThiF"/>
    <property type="match status" value="1"/>
</dbReference>
<evidence type="ECO:0000256" key="2">
    <source>
        <dbReference type="ARBA" id="ARBA00005673"/>
    </source>
</evidence>
<comment type="pathway">
    <text evidence="1">Protein modification; protein ubiquitination.</text>
</comment>
<keyword evidence="4" id="KW-0732">Signal</keyword>
<dbReference type="eggNOG" id="KOG2012">
    <property type="taxonomic scope" value="Eukaryota"/>
</dbReference>
<dbReference type="InterPro" id="IPR042302">
    <property type="entry name" value="E1_FCCH_sf"/>
</dbReference>
<reference evidence="7" key="2">
    <citation type="submission" date="2008-08" db="EMBL/GenBank/DDBJ databases">
        <authorList>
            <consortium name="Diatom Consortium"/>
            <person name="Grigoriev I."/>
            <person name="Grimwood J."/>
            <person name="Kuo A."/>
            <person name="Otillar R.P."/>
            <person name="Salamov A."/>
            <person name="Detter J.C."/>
            <person name="Lindquist E."/>
            <person name="Shapiro H."/>
            <person name="Lucas S."/>
            <person name="Glavina del Rio T."/>
            <person name="Pitluck S."/>
            <person name="Rokhsar D."/>
            <person name="Bowler C."/>
        </authorList>
    </citation>
    <scope>GENOME REANNOTATION</scope>
    <source>
        <strain evidence="7">CCAP 1055/1</strain>
    </source>
</reference>
<dbReference type="InterPro" id="IPR042063">
    <property type="entry name" value="Ubi_acti_E1_SCCH"/>
</dbReference>
<organism evidence="6 7">
    <name type="scientific">Phaeodactylum tricornutum (strain CCAP 1055/1)</name>
    <dbReference type="NCBI Taxonomy" id="556484"/>
    <lineage>
        <taxon>Eukaryota</taxon>
        <taxon>Sar</taxon>
        <taxon>Stramenopiles</taxon>
        <taxon>Ochrophyta</taxon>
        <taxon>Bacillariophyta</taxon>
        <taxon>Bacillariophyceae</taxon>
        <taxon>Bacillariophycidae</taxon>
        <taxon>Naviculales</taxon>
        <taxon>Phaeodactylaceae</taxon>
        <taxon>Phaeodactylum</taxon>
    </lineage>
</organism>
<feature type="domain" description="Ubiquitin-activating enzyme E1 C-terminal" evidence="5">
    <location>
        <begin position="947"/>
        <end position="1101"/>
    </location>
</feature>
<dbReference type="InterPro" id="IPR000594">
    <property type="entry name" value="ThiF_NAD_FAD-bd"/>
</dbReference>
<dbReference type="Proteomes" id="UP000000759">
    <property type="component" value="Chromosome 7"/>
</dbReference>
<dbReference type="Gene3D" id="2.40.30.180">
    <property type="entry name" value="Ubiquitin-activating enzyme E1, FCCH domain"/>
    <property type="match status" value="1"/>
</dbReference>
<evidence type="ECO:0000256" key="4">
    <source>
        <dbReference type="SAM" id="SignalP"/>
    </source>
</evidence>
<dbReference type="GO" id="GO:0005737">
    <property type="term" value="C:cytoplasm"/>
    <property type="evidence" value="ECO:0007669"/>
    <property type="project" value="TreeGrafter"/>
</dbReference>
<comment type="similarity">
    <text evidence="2">Belongs to the ubiquitin-activating E1 family.</text>
</comment>
<dbReference type="SUPFAM" id="SSF69572">
    <property type="entry name" value="Activating enzymes of the ubiquitin-like proteins"/>
    <property type="match status" value="2"/>
</dbReference>
<dbReference type="InterPro" id="IPR038252">
    <property type="entry name" value="UBA_E1_C_sf"/>
</dbReference>
<dbReference type="HOGENOM" id="CLU_002556_0_0_1"/>
<keyword evidence="7" id="KW-1185">Reference proteome</keyword>
<evidence type="ECO:0000313" key="7">
    <source>
        <dbReference type="Proteomes" id="UP000000759"/>
    </source>
</evidence>
<proteinExistence type="inferred from homology"/>
<evidence type="ECO:0000313" key="6">
    <source>
        <dbReference type="EMBL" id="EEC48718.1"/>
    </source>
</evidence>
<evidence type="ECO:0000256" key="1">
    <source>
        <dbReference type="ARBA" id="ARBA00004906"/>
    </source>
</evidence>
<dbReference type="AlphaFoldDB" id="B7FYG1"/>
<dbReference type="InterPro" id="IPR045886">
    <property type="entry name" value="ThiF/MoeB/HesA"/>
</dbReference>
<accession>B7FYG1</accession>
<dbReference type="GO" id="GO:0005634">
    <property type="term" value="C:nucleus"/>
    <property type="evidence" value="ECO:0007669"/>
    <property type="project" value="TreeGrafter"/>
</dbReference>
<dbReference type="InterPro" id="IPR035985">
    <property type="entry name" value="Ubiquitin-activating_enz"/>
</dbReference>
<dbReference type="STRING" id="556484.B7FYG1"/>
<dbReference type="EMBL" id="CM000610">
    <property type="protein sequence ID" value="EEC48718.1"/>
    <property type="molecule type" value="Genomic_DNA"/>
</dbReference>
<dbReference type="PANTHER" id="PTHR10953:SF4">
    <property type="entry name" value="UBIQUITIN-ACTIVATING ENZYME E1 C-TERMINAL DOMAIN-CONTAINING PROTEIN"/>
    <property type="match status" value="1"/>
</dbReference>
<name>B7FYG1_PHATC</name>
<dbReference type="Gene3D" id="3.40.50.720">
    <property type="entry name" value="NAD(P)-binding Rossmann-like Domain"/>
    <property type="match status" value="1"/>
</dbReference>
<dbReference type="InterPro" id="IPR019572">
    <property type="entry name" value="UBA_E1_SCCH"/>
</dbReference>
<sequence length="1108" mass="123352">MNYCWRFCLGLLLEQALLRDSFGVRFVPIFHPSPRRVKVHIRNALSSRGGGGGDAVGETEDDEERYSRQVFALGAEAHKRIRSSTVYLDGPGLDAAYFKGELDDLGRAYHRAARSETGKSDDDCDVSDEEVLMEYLKRLNPSVQVSVVKYSDFRPLDDSLRGVLLCVDRCHEKLLVMNGLARRHNLAFVGTETAGVYGRVFCDFGTSFEVNDTDGETPLVIPLDRVERGISDEILFVTCLEGQQHDVSKGEEIRFIDPNGDSSEQKCTVIEVHTPLRLSIEVDKKGGSCQEWIESVNKKYVAFSRIKASKKLSFDDLAIASKKASSDASIFTPSDLGKSFDDNRRAALFACFRAASSFVGDHLRWADDNDLDDFCELVRTFMSNCESEHCFLSESQHFNVEQFLEVGRAKFSPIQAFFGAIASQEALKALTGLYHPIQQFLLYDCDEILNSPSDRTCSVNEKEGSDRNTCGLRHILGDSIVEDLQSMRVFVVGAGAIGCEILKNLAAMGIGSKSKGRVIITDMDTIEKSNLSRQLLFRDSDVGKFKSSAATQAILRFNNKMKIDSHSSKVGDSEHNPFDDLFWRKGVDIVLNALDNMEARFFTDRQCVANGKPLIDSGTLGPKGNVQVVIPHKSESYSSSADPPDPAIAVCTLKNFPYAISHTIQWGRDLFEDVFSRRPSQVNDARDSLSSTCVEAFVSRLIQERGENGFQQFAAELKEDVSPDLESSDIRAHSLEWAASTAVKLFRDSIETLLLKHPPGSLDDDGEPFWSGTRRQPRVLSFSGSVPLDAMQSSVNENLIDFVRYAARLRAEMYASKPIRDPFEFSRNDAEASLNSAEQAQPSDKEVMDTDTVNVLIDSLRRLSSFSKPLNTAEFEKDDDSNGHIAFVTAASNLRAMSYGIPPVNRLQTRRIAGNIVPAVISTTAAVSALSCIELVKLAQGAQLKLHRNAFMNLALPFFAFTSPLPAEVMPGLQGRQYTIWDRLKVRESKKALAKGGISLRKLIRRIKQLASTNPKKVSVLSISFGPYLLYASFLHDDDKNHLKSSLWNILEELTEVDDDFVSTRSNDNRSTEYSPTQKFVDLSVIVEDPDNGSECELPLVRVFRRFL</sequence>
<dbReference type="GO" id="GO:0004839">
    <property type="term" value="F:ubiquitin activating enzyme activity"/>
    <property type="evidence" value="ECO:0007669"/>
    <property type="project" value="TreeGrafter"/>
</dbReference>
<dbReference type="InterPro" id="IPR018965">
    <property type="entry name" value="Ub-activating_enz_E1_C"/>
</dbReference>
<dbReference type="OrthoDB" id="10252231at2759"/>
<dbReference type="PRINTS" id="PR01849">
    <property type="entry name" value="UBIQUITINACT"/>
</dbReference>
<dbReference type="InterPro" id="IPR000011">
    <property type="entry name" value="UBQ/SUMO-activ_enz_E1-like"/>
</dbReference>
<feature type="non-terminal residue" evidence="6">
    <location>
        <position position="1108"/>
    </location>
</feature>
<dbReference type="InParanoid" id="B7FYG1"/>
<dbReference type="GeneID" id="7200448"/>
<evidence type="ECO:0000256" key="3">
    <source>
        <dbReference type="ARBA" id="ARBA00022598"/>
    </source>
</evidence>
<dbReference type="PANTHER" id="PTHR10953">
    <property type="entry name" value="UBIQUITIN-ACTIVATING ENZYME E1"/>
    <property type="match status" value="1"/>
</dbReference>
<dbReference type="PaxDb" id="2850-Phatr5043"/>
<dbReference type="TCDB" id="3.A.25.1.1">
    <property type="family name" value="the symbiont-specific erad-like machinery (selma) family"/>
</dbReference>
<dbReference type="Pfam" id="PF09358">
    <property type="entry name" value="E1_UFD"/>
    <property type="match status" value="1"/>
</dbReference>
<reference evidence="6 7" key="1">
    <citation type="journal article" date="2008" name="Nature">
        <title>The Phaeodactylum genome reveals the evolutionary history of diatom genomes.</title>
        <authorList>
            <person name="Bowler C."/>
            <person name="Allen A.E."/>
            <person name="Badger J.H."/>
            <person name="Grimwood J."/>
            <person name="Jabbari K."/>
            <person name="Kuo A."/>
            <person name="Maheswari U."/>
            <person name="Martens C."/>
            <person name="Maumus F."/>
            <person name="Otillar R.P."/>
            <person name="Rayko E."/>
            <person name="Salamov A."/>
            <person name="Vandepoele K."/>
            <person name="Beszteri B."/>
            <person name="Gruber A."/>
            <person name="Heijde M."/>
            <person name="Katinka M."/>
            <person name="Mock T."/>
            <person name="Valentin K."/>
            <person name="Verret F."/>
            <person name="Berges J.A."/>
            <person name="Brownlee C."/>
            <person name="Cadoret J.P."/>
            <person name="Chiovitti A."/>
            <person name="Choi C.J."/>
            <person name="Coesel S."/>
            <person name="De Martino A."/>
            <person name="Detter J.C."/>
            <person name="Durkin C."/>
            <person name="Falciatore A."/>
            <person name="Fournet J."/>
            <person name="Haruta M."/>
            <person name="Huysman M.J."/>
            <person name="Jenkins B.D."/>
            <person name="Jiroutova K."/>
            <person name="Jorgensen R.E."/>
            <person name="Joubert Y."/>
            <person name="Kaplan A."/>
            <person name="Kroger N."/>
            <person name="Kroth P.G."/>
            <person name="La Roche J."/>
            <person name="Lindquist E."/>
            <person name="Lommer M."/>
            <person name="Martin-Jezequel V."/>
            <person name="Lopez P.J."/>
            <person name="Lucas S."/>
            <person name="Mangogna M."/>
            <person name="McGinnis K."/>
            <person name="Medlin L.K."/>
            <person name="Montsant A."/>
            <person name="Oudot-Le Secq M.P."/>
            <person name="Napoli C."/>
            <person name="Obornik M."/>
            <person name="Parker M.S."/>
            <person name="Petit J.L."/>
            <person name="Porcel B.M."/>
            <person name="Poulsen N."/>
            <person name="Robison M."/>
            <person name="Rychlewski L."/>
            <person name="Rynearson T.A."/>
            <person name="Schmutz J."/>
            <person name="Shapiro H."/>
            <person name="Siaut M."/>
            <person name="Stanley M."/>
            <person name="Sussman M.R."/>
            <person name="Taylor A.R."/>
            <person name="Vardi A."/>
            <person name="von Dassow P."/>
            <person name="Vyverman W."/>
            <person name="Willis A."/>
            <person name="Wyrwicz L.S."/>
            <person name="Rokhsar D.S."/>
            <person name="Weissenbach J."/>
            <person name="Armbrust E.V."/>
            <person name="Green B.R."/>
            <person name="Van de Peer Y."/>
            <person name="Grigoriev I.V."/>
        </authorList>
    </citation>
    <scope>NUCLEOTIDE SEQUENCE [LARGE SCALE GENOMIC DNA]</scope>
    <source>
        <strain evidence="6 7">CCAP 1055/1</strain>
    </source>
</reference>
<dbReference type="RefSeq" id="XP_002179732.1">
    <property type="nucleotide sequence ID" value="XM_002179696.2"/>
</dbReference>
<keyword evidence="3" id="KW-0436">Ligase</keyword>
<dbReference type="UniPathway" id="UPA00143"/>
<dbReference type="Gene3D" id="3.10.290.60">
    <property type="entry name" value="Ubiquitin-activating enzyme E1, UFD domain"/>
    <property type="match status" value="1"/>
</dbReference>
<protein>
    <submittedName>
        <fullName evidence="6">Ubiquitin-activating enzyme E1, protein 1</fullName>
    </submittedName>
</protein>
<gene>
    <name evidence="6" type="primary">UBA1</name>
    <name evidence="6" type="ORF">PHATRDRAFT_54460</name>
</gene>
<feature type="signal peptide" evidence="4">
    <location>
        <begin position="1"/>
        <end position="23"/>
    </location>
</feature>
<dbReference type="Gene3D" id="3.40.50.12550">
    <property type="entry name" value="Ubiquitin-activating enzyme E1, inactive adenylation domain, subdomain 2"/>
    <property type="match status" value="1"/>
</dbReference>
<dbReference type="Gene3D" id="1.10.10.2660">
    <property type="entry name" value="Ubiquitin-activating enzyme E1, SCCH domain"/>
    <property type="match status" value="1"/>
</dbReference>